<dbReference type="InterPro" id="IPR001173">
    <property type="entry name" value="Glyco_trans_2-like"/>
</dbReference>
<dbReference type="PANTHER" id="PTHR22916:SF3">
    <property type="entry name" value="UDP-GLCNAC:BETAGAL BETA-1,3-N-ACETYLGLUCOSAMINYLTRANSFERASE-LIKE PROTEIN 1"/>
    <property type="match status" value="1"/>
</dbReference>
<evidence type="ECO:0000313" key="2">
    <source>
        <dbReference type="EMBL" id="PSH66699.1"/>
    </source>
</evidence>
<gene>
    <name evidence="2" type="ORF">CU102_17985</name>
</gene>
<keyword evidence="3" id="KW-1185">Reference proteome</keyword>
<dbReference type="RefSeq" id="WP_106712482.1">
    <property type="nucleotide sequence ID" value="NZ_PGGO01000014.1"/>
</dbReference>
<dbReference type="SUPFAM" id="SSF53448">
    <property type="entry name" value="Nucleotide-diphospho-sugar transferases"/>
    <property type="match status" value="1"/>
</dbReference>
<protein>
    <submittedName>
        <fullName evidence="2">Glycosyltransferase family 2 protein</fullName>
    </submittedName>
</protein>
<dbReference type="EMBL" id="PGGO01000014">
    <property type="protein sequence ID" value="PSH66699.1"/>
    <property type="molecule type" value="Genomic_DNA"/>
</dbReference>
<evidence type="ECO:0000313" key="3">
    <source>
        <dbReference type="Proteomes" id="UP000241444"/>
    </source>
</evidence>
<dbReference type="GO" id="GO:0016758">
    <property type="term" value="F:hexosyltransferase activity"/>
    <property type="evidence" value="ECO:0007669"/>
    <property type="project" value="UniProtKB-ARBA"/>
</dbReference>
<dbReference type="CDD" id="cd00761">
    <property type="entry name" value="Glyco_tranf_GTA_type"/>
    <property type="match status" value="1"/>
</dbReference>
<evidence type="ECO:0000259" key="1">
    <source>
        <dbReference type="Pfam" id="PF00535"/>
    </source>
</evidence>
<dbReference type="InterPro" id="IPR029044">
    <property type="entry name" value="Nucleotide-diphossugar_trans"/>
</dbReference>
<dbReference type="OrthoDB" id="9794124at2"/>
<comment type="caution">
    <text evidence="2">The sequence shown here is derived from an EMBL/GenBank/DDBJ whole genome shotgun (WGS) entry which is preliminary data.</text>
</comment>
<dbReference type="PANTHER" id="PTHR22916">
    <property type="entry name" value="GLYCOSYLTRANSFERASE"/>
    <property type="match status" value="1"/>
</dbReference>
<organism evidence="2 3">
    <name type="scientific">Phyllobacterium brassicacearum</name>
    <dbReference type="NCBI Taxonomy" id="314235"/>
    <lineage>
        <taxon>Bacteria</taxon>
        <taxon>Pseudomonadati</taxon>
        <taxon>Pseudomonadota</taxon>
        <taxon>Alphaproteobacteria</taxon>
        <taxon>Hyphomicrobiales</taxon>
        <taxon>Phyllobacteriaceae</taxon>
        <taxon>Phyllobacterium</taxon>
    </lineage>
</organism>
<name>A0A2P7BJQ3_9HYPH</name>
<reference evidence="3" key="1">
    <citation type="submission" date="2017-11" db="EMBL/GenBank/DDBJ databases">
        <authorList>
            <person name="Kuznetsova I."/>
            <person name="Sazanova A."/>
            <person name="Chirak E."/>
            <person name="Safronova V."/>
            <person name="Willems A."/>
        </authorList>
    </citation>
    <scope>NUCLEOTIDE SEQUENCE [LARGE SCALE GENOMIC DNA]</scope>
    <source>
        <strain evidence="3">STM 196</strain>
    </source>
</reference>
<sequence>MKNIAVIIPFFQTEGGLLRASVQSIMEQKLTARATIAIYIVDDGSPVKPADELADLELPNHITIKIFSQTNAGQSAARNTALDTIPLQTKFVAFLDSDDVWFPSHLDDALATLGEDGQFYFCDNYEDAAETTFERSVYFNQETSREDWEGIDAGGRAFKFKPGKAFETFIGEYISHTSTVVCRRSQFNNLRFNTDLRVSGEDYFAWLSIARNSNSVTFSLNVNGRRGRGISIYRDAYSWKSPKAVHRLLGDLFFWKKVRSCFHLAQRERGIVSQHIRLKRMGISYLIVRNAYRHPVENAKAMINFLKMDFRGFALSPYLLANAVLLAVKGNLDFRLKPNAATGAGRTSSVRTEPKKQ</sequence>
<feature type="domain" description="Glycosyltransferase 2-like" evidence="1">
    <location>
        <begin position="6"/>
        <end position="140"/>
    </location>
</feature>
<accession>A0A2P7BJQ3</accession>
<dbReference type="AlphaFoldDB" id="A0A2P7BJQ3"/>
<dbReference type="Proteomes" id="UP000241444">
    <property type="component" value="Unassembled WGS sequence"/>
</dbReference>
<dbReference type="Pfam" id="PF00535">
    <property type="entry name" value="Glycos_transf_2"/>
    <property type="match status" value="1"/>
</dbReference>
<proteinExistence type="predicted"/>
<dbReference type="Gene3D" id="3.90.550.10">
    <property type="entry name" value="Spore Coat Polysaccharide Biosynthesis Protein SpsA, Chain A"/>
    <property type="match status" value="1"/>
</dbReference>
<keyword evidence="2" id="KW-0808">Transferase</keyword>